<comment type="caution">
    <text evidence="9">The sequence shown here is derived from an EMBL/GenBank/DDBJ whole genome shotgun (WGS) entry which is preliminary data.</text>
</comment>
<feature type="domain" description="DNA ligase OB-like" evidence="8">
    <location>
        <begin position="190"/>
        <end position="255"/>
    </location>
</feature>
<keyword evidence="5" id="KW-0234">DNA repair</keyword>
<sequence length="266" mass="29805">PATGTELLLLTKYRPGMVIDGWLMSEKLDGVRAYWDGSRLLSRQGNPFAVPDWFTQDLPPFELDGELWIARGQFEQTLSIVSRNYPDPAWRRITYRVFEVPHASGGLLTRLQKLEAYLKEHPLEHVSVIPQSVCRDTAHLMEKLDAVVAAGGEGLVLREPGIPYETGRSRHALKVKRYDDMEGRVLGYRPGKGKFEGMVGALQVEIEGGKRFYIGTGLSDQDRRDPPAIGSLITFRYHGLSSAGIPRFASFMRVREQPSPVPPSSQ</sequence>
<dbReference type="NCBIfam" id="NF006592">
    <property type="entry name" value="PRK09125.1"/>
    <property type="match status" value="1"/>
</dbReference>
<feature type="non-terminal residue" evidence="9">
    <location>
        <position position="1"/>
    </location>
</feature>
<dbReference type="GO" id="GO:0006260">
    <property type="term" value="P:DNA replication"/>
    <property type="evidence" value="ECO:0007669"/>
    <property type="project" value="UniProtKB-KW"/>
</dbReference>
<gene>
    <name evidence="9" type="ORF">ENJ12_10295</name>
</gene>
<comment type="catalytic activity">
    <reaction evidence="6">
        <text>ATP + (deoxyribonucleotide)n-3'-hydroxyl + 5'-phospho-(deoxyribonucleotide)m = (deoxyribonucleotide)n+m + AMP + diphosphate.</text>
        <dbReference type="EC" id="6.5.1.1"/>
    </reaction>
</comment>
<dbReference type="Gene3D" id="2.40.50.140">
    <property type="entry name" value="Nucleic acid-binding proteins"/>
    <property type="match status" value="1"/>
</dbReference>
<dbReference type="GO" id="GO:0006281">
    <property type="term" value="P:DNA repair"/>
    <property type="evidence" value="ECO:0007669"/>
    <property type="project" value="UniProtKB-KW"/>
</dbReference>
<dbReference type="InterPro" id="IPR012310">
    <property type="entry name" value="DNA_ligase_ATP-dep_cent"/>
</dbReference>
<dbReference type="PANTHER" id="PTHR47810:SF1">
    <property type="entry name" value="DNA LIGASE B"/>
    <property type="match status" value="1"/>
</dbReference>
<dbReference type="Pfam" id="PF01068">
    <property type="entry name" value="DNA_ligase_A_M"/>
    <property type="match status" value="1"/>
</dbReference>
<dbReference type="Gene3D" id="3.30.470.30">
    <property type="entry name" value="DNA ligase/mRNA capping enzyme"/>
    <property type="match status" value="1"/>
</dbReference>
<name>A0A831WDL4_9GAMM</name>
<evidence type="ECO:0000256" key="4">
    <source>
        <dbReference type="ARBA" id="ARBA00022763"/>
    </source>
</evidence>
<accession>A0A831WDL4</accession>
<dbReference type="Gene3D" id="3.30.1490.70">
    <property type="match status" value="1"/>
</dbReference>
<reference evidence="9" key="1">
    <citation type="journal article" date="2020" name="mSystems">
        <title>Genome- and Community-Level Interaction Insights into Carbon Utilization and Element Cycling Functions of Hydrothermarchaeota in Hydrothermal Sediment.</title>
        <authorList>
            <person name="Zhou Z."/>
            <person name="Liu Y."/>
            <person name="Xu W."/>
            <person name="Pan J."/>
            <person name="Luo Z.H."/>
            <person name="Li M."/>
        </authorList>
    </citation>
    <scope>NUCLEOTIDE SEQUENCE [LARGE SCALE GENOMIC DNA]</scope>
    <source>
        <strain evidence="9">HyVt-458</strain>
    </source>
</reference>
<keyword evidence="3" id="KW-0235">DNA replication</keyword>
<dbReference type="CDD" id="cd08041">
    <property type="entry name" value="OBF_kDNA_ligase_like"/>
    <property type="match status" value="1"/>
</dbReference>
<dbReference type="AlphaFoldDB" id="A0A831WDL4"/>
<comment type="cofactor">
    <cofactor evidence="1">
        <name>a divalent metal cation</name>
        <dbReference type="ChEBI" id="CHEBI:60240"/>
    </cofactor>
</comment>
<dbReference type="SUPFAM" id="SSF56091">
    <property type="entry name" value="DNA ligase/mRNA capping enzyme, catalytic domain"/>
    <property type="match status" value="1"/>
</dbReference>
<keyword evidence="4" id="KW-0227">DNA damage</keyword>
<dbReference type="GO" id="GO:0006310">
    <property type="term" value="P:DNA recombination"/>
    <property type="evidence" value="ECO:0007669"/>
    <property type="project" value="InterPro"/>
</dbReference>
<dbReference type="InterPro" id="IPR050326">
    <property type="entry name" value="NAD_dep_DNA_ligaseB"/>
</dbReference>
<dbReference type="GO" id="GO:0005524">
    <property type="term" value="F:ATP binding"/>
    <property type="evidence" value="ECO:0007669"/>
    <property type="project" value="InterPro"/>
</dbReference>
<evidence type="ECO:0000256" key="6">
    <source>
        <dbReference type="ARBA" id="ARBA00034003"/>
    </source>
</evidence>
<proteinExistence type="predicted"/>
<feature type="domain" description="ATP-dependent DNA ligase family profile" evidence="7">
    <location>
        <begin position="22"/>
        <end position="176"/>
    </location>
</feature>
<dbReference type="Pfam" id="PF14743">
    <property type="entry name" value="DNA_ligase_OB_2"/>
    <property type="match status" value="1"/>
</dbReference>
<evidence type="ECO:0000256" key="3">
    <source>
        <dbReference type="ARBA" id="ARBA00022705"/>
    </source>
</evidence>
<dbReference type="CDD" id="cd07896">
    <property type="entry name" value="Adenylation_kDNA_ligase_like"/>
    <property type="match status" value="1"/>
</dbReference>
<protein>
    <submittedName>
        <fullName evidence="9">DNA ligase</fullName>
    </submittedName>
</protein>
<organism evidence="9">
    <name type="scientific">Thiolapillus brandeum</name>
    <dbReference type="NCBI Taxonomy" id="1076588"/>
    <lineage>
        <taxon>Bacteria</taxon>
        <taxon>Pseudomonadati</taxon>
        <taxon>Pseudomonadota</taxon>
        <taxon>Gammaproteobacteria</taxon>
        <taxon>Chromatiales</taxon>
        <taxon>Sedimenticolaceae</taxon>
        <taxon>Thiolapillus</taxon>
    </lineage>
</organism>
<evidence type="ECO:0000259" key="8">
    <source>
        <dbReference type="Pfam" id="PF14743"/>
    </source>
</evidence>
<dbReference type="InterPro" id="IPR016059">
    <property type="entry name" value="DNA_ligase_ATP-dep_CS"/>
</dbReference>
<dbReference type="EMBL" id="DRLF01000354">
    <property type="protein sequence ID" value="HEC07234.1"/>
    <property type="molecule type" value="Genomic_DNA"/>
</dbReference>
<evidence type="ECO:0000256" key="2">
    <source>
        <dbReference type="ARBA" id="ARBA00022598"/>
    </source>
</evidence>
<dbReference type="PROSITE" id="PS00333">
    <property type="entry name" value="DNA_LIGASE_A2"/>
    <property type="match status" value="1"/>
</dbReference>
<evidence type="ECO:0000256" key="1">
    <source>
        <dbReference type="ARBA" id="ARBA00001968"/>
    </source>
</evidence>
<dbReference type="Proteomes" id="UP000886339">
    <property type="component" value="Unassembled WGS sequence"/>
</dbReference>
<dbReference type="GO" id="GO:0003910">
    <property type="term" value="F:DNA ligase (ATP) activity"/>
    <property type="evidence" value="ECO:0007669"/>
    <property type="project" value="UniProtKB-EC"/>
</dbReference>
<dbReference type="SUPFAM" id="SSF50249">
    <property type="entry name" value="Nucleic acid-binding proteins"/>
    <property type="match status" value="1"/>
</dbReference>
<dbReference type="InterPro" id="IPR029319">
    <property type="entry name" value="DNA_ligase_OB"/>
</dbReference>
<evidence type="ECO:0000256" key="5">
    <source>
        <dbReference type="ARBA" id="ARBA00023204"/>
    </source>
</evidence>
<evidence type="ECO:0000259" key="7">
    <source>
        <dbReference type="Pfam" id="PF01068"/>
    </source>
</evidence>
<keyword evidence="2 9" id="KW-0436">Ligase</keyword>
<dbReference type="PANTHER" id="PTHR47810">
    <property type="entry name" value="DNA LIGASE"/>
    <property type="match status" value="1"/>
</dbReference>
<evidence type="ECO:0000313" key="9">
    <source>
        <dbReference type="EMBL" id="HEC07234.1"/>
    </source>
</evidence>
<dbReference type="InterPro" id="IPR012340">
    <property type="entry name" value="NA-bd_OB-fold"/>
</dbReference>